<evidence type="ECO:0000313" key="9">
    <source>
        <dbReference type="Proteomes" id="UP000095087"/>
    </source>
</evidence>
<accession>A0A1E2S332</accession>
<dbReference type="GO" id="GO:0140647">
    <property type="term" value="P:P450-containing electron transport chain"/>
    <property type="evidence" value="ECO:0007669"/>
    <property type="project" value="InterPro"/>
</dbReference>
<evidence type="ECO:0000256" key="5">
    <source>
        <dbReference type="ARBA" id="ARBA00023014"/>
    </source>
</evidence>
<dbReference type="OrthoDB" id="9799640at2"/>
<dbReference type="PANTHER" id="PTHR23426:SF65">
    <property type="entry name" value="FERREDOXIN-2, MITOCHONDRIAL"/>
    <property type="match status" value="1"/>
</dbReference>
<evidence type="ECO:0000313" key="8">
    <source>
        <dbReference type="EMBL" id="ODA68913.1"/>
    </source>
</evidence>
<proteinExistence type="inferred from homology"/>
<dbReference type="PRINTS" id="PR00355">
    <property type="entry name" value="ADRENODOXIN"/>
</dbReference>
<evidence type="ECO:0000256" key="6">
    <source>
        <dbReference type="ARBA" id="ARBA00034078"/>
    </source>
</evidence>
<comment type="similarity">
    <text evidence="1">Belongs to the adrenodoxin/putidaredoxin family.</text>
</comment>
<dbReference type="InterPro" id="IPR001041">
    <property type="entry name" value="2Fe-2S_ferredoxin-type"/>
</dbReference>
<dbReference type="GO" id="GO:0046872">
    <property type="term" value="F:metal ion binding"/>
    <property type="evidence" value="ECO:0007669"/>
    <property type="project" value="UniProtKB-KW"/>
</dbReference>
<comment type="caution">
    <text evidence="8">The sequence shown here is derived from an EMBL/GenBank/DDBJ whole genome shotgun (WGS) entry which is preliminary data.</text>
</comment>
<dbReference type="PROSITE" id="PS00814">
    <property type="entry name" value="ADX"/>
    <property type="match status" value="1"/>
</dbReference>
<keyword evidence="9" id="KW-1185">Reference proteome</keyword>
<dbReference type="GO" id="GO:0051537">
    <property type="term" value="F:2 iron, 2 sulfur cluster binding"/>
    <property type="evidence" value="ECO:0007669"/>
    <property type="project" value="UniProtKB-KW"/>
</dbReference>
<keyword evidence="4" id="KW-0408">Iron</keyword>
<dbReference type="AlphaFoldDB" id="A0A1E2S332"/>
<dbReference type="CDD" id="cd00207">
    <property type="entry name" value="fer2"/>
    <property type="match status" value="1"/>
</dbReference>
<comment type="cofactor">
    <cofactor evidence="6">
        <name>[2Fe-2S] cluster</name>
        <dbReference type="ChEBI" id="CHEBI:190135"/>
    </cofactor>
</comment>
<dbReference type="InterPro" id="IPR036010">
    <property type="entry name" value="2Fe-2S_ferredoxin-like_sf"/>
</dbReference>
<evidence type="ECO:0000256" key="2">
    <source>
        <dbReference type="ARBA" id="ARBA00022714"/>
    </source>
</evidence>
<dbReference type="STRING" id="1177755.A7A08_00747"/>
<dbReference type="Pfam" id="PF00111">
    <property type="entry name" value="Fer2"/>
    <property type="match status" value="1"/>
</dbReference>
<dbReference type="InterPro" id="IPR001055">
    <property type="entry name" value="Adrenodoxin-like"/>
</dbReference>
<dbReference type="PATRIC" id="fig|1177755.3.peg.748"/>
<feature type="domain" description="2Fe-2S ferredoxin-type" evidence="7">
    <location>
        <begin position="2"/>
        <end position="105"/>
    </location>
</feature>
<dbReference type="SUPFAM" id="SSF54292">
    <property type="entry name" value="2Fe-2S ferredoxin-like"/>
    <property type="match status" value="1"/>
</dbReference>
<gene>
    <name evidence="8" type="ORF">A7A08_00747</name>
</gene>
<protein>
    <submittedName>
        <fullName evidence="8">Ferredoxin-6</fullName>
    </submittedName>
</protein>
<organism evidence="8 9">
    <name type="scientific">Methyloligella halotolerans</name>
    <dbReference type="NCBI Taxonomy" id="1177755"/>
    <lineage>
        <taxon>Bacteria</taxon>
        <taxon>Pseudomonadati</taxon>
        <taxon>Pseudomonadota</taxon>
        <taxon>Alphaproteobacteria</taxon>
        <taxon>Hyphomicrobiales</taxon>
        <taxon>Hyphomicrobiaceae</taxon>
        <taxon>Methyloligella</taxon>
    </lineage>
</organism>
<evidence type="ECO:0000256" key="1">
    <source>
        <dbReference type="ARBA" id="ARBA00010914"/>
    </source>
</evidence>
<name>A0A1E2S332_9HYPH</name>
<dbReference type="Gene3D" id="3.10.20.30">
    <property type="match status" value="1"/>
</dbReference>
<dbReference type="EMBL" id="MASI01000001">
    <property type="protein sequence ID" value="ODA68913.1"/>
    <property type="molecule type" value="Genomic_DNA"/>
</dbReference>
<dbReference type="PROSITE" id="PS51085">
    <property type="entry name" value="2FE2S_FER_2"/>
    <property type="match status" value="1"/>
</dbReference>
<dbReference type="PANTHER" id="PTHR23426">
    <property type="entry name" value="FERREDOXIN/ADRENODOXIN"/>
    <property type="match status" value="1"/>
</dbReference>
<keyword evidence="2" id="KW-0001">2Fe-2S</keyword>
<evidence type="ECO:0000259" key="7">
    <source>
        <dbReference type="PROSITE" id="PS51085"/>
    </source>
</evidence>
<keyword evidence="3" id="KW-0479">Metal-binding</keyword>
<dbReference type="InterPro" id="IPR012675">
    <property type="entry name" value="Beta-grasp_dom_sf"/>
</dbReference>
<sequence>MAKITFIEHSGREHTVEAELGQTVMEAAVQNSIPGIAAECGGACACATCHVYVQEPWREPTGTPEPMEEDMLDFAFDVRDESRLSCQITVTEELDGLVVKVPEKQF</sequence>
<dbReference type="InterPro" id="IPR018298">
    <property type="entry name" value="Adrenodoxin_Fe-S_BS"/>
</dbReference>
<evidence type="ECO:0000256" key="4">
    <source>
        <dbReference type="ARBA" id="ARBA00023004"/>
    </source>
</evidence>
<evidence type="ECO:0000256" key="3">
    <source>
        <dbReference type="ARBA" id="ARBA00022723"/>
    </source>
</evidence>
<dbReference type="Proteomes" id="UP000095087">
    <property type="component" value="Unassembled WGS sequence"/>
</dbReference>
<dbReference type="GO" id="GO:0009055">
    <property type="term" value="F:electron transfer activity"/>
    <property type="evidence" value="ECO:0007669"/>
    <property type="project" value="TreeGrafter"/>
</dbReference>
<dbReference type="RefSeq" id="WP_069094116.1">
    <property type="nucleotide sequence ID" value="NZ_MASI01000001.1"/>
</dbReference>
<reference evidence="8 9" key="1">
    <citation type="submission" date="2016-07" db="EMBL/GenBank/DDBJ databases">
        <title>Draft genome sequence of Methyloligella halotolerans C2T (VKM B-2706T=CCUG 61687T=DSM 25045T), a halotolerant polyhydroxybutyrate accumulating methylotroph.</title>
        <authorList>
            <person name="Vasilenko O.V."/>
            <person name="Doronina N.V."/>
            <person name="Poroshina M.N."/>
            <person name="Tarlachkov S.V."/>
            <person name="Trotsenko Y.A."/>
        </authorList>
    </citation>
    <scope>NUCLEOTIDE SEQUENCE [LARGE SCALE GENOMIC DNA]</scope>
    <source>
        <strain evidence="8 9">VKM B-2706</strain>
    </source>
</reference>
<keyword evidence="5" id="KW-0411">Iron-sulfur</keyword>